<feature type="domain" description="TF-B3" evidence="7">
    <location>
        <begin position="123"/>
        <end position="219"/>
    </location>
</feature>
<feature type="region of interest" description="Disordered" evidence="6">
    <location>
        <begin position="226"/>
        <end position="273"/>
    </location>
</feature>
<evidence type="ECO:0000256" key="1">
    <source>
        <dbReference type="ARBA" id="ARBA00004123"/>
    </source>
</evidence>
<proteinExistence type="predicted"/>
<dbReference type="Pfam" id="PF02362">
    <property type="entry name" value="B3"/>
    <property type="match status" value="4"/>
</dbReference>
<dbReference type="Proteomes" id="UP000604825">
    <property type="component" value="Unassembled WGS sequence"/>
</dbReference>
<dbReference type="Gene3D" id="2.40.330.10">
    <property type="entry name" value="DNA-binding pseudobarrel domain"/>
    <property type="match status" value="4"/>
</dbReference>
<comment type="caution">
    <text evidence="8">The sequence shown here is derived from an EMBL/GenBank/DDBJ whole genome shotgun (WGS) entry which is preliminary data.</text>
</comment>
<dbReference type="InterPro" id="IPR015300">
    <property type="entry name" value="DNA-bd_pseudobarrel_sf"/>
</dbReference>
<sequence length="700" mass="77962">MAKQFKVLLPPSFHKLRITDELAGCFDTGEGEGAPEPTALVVSPFGKVWRVEVGRDGDGAFLGRGWAEFLAAHGVELGWFVVLRHEGGGALTVKVFDTSLCIKEFSAAAAVMTSRSSKGVICKPQFIRIFHPHLSEKMILPARFVKDYIRDECLNSQTAIILSPIGKFWHIELKNDQSGIFFTGGWSQFLEFHGICNGDVLLFRYEGNMVFKFKAFGLSGRQKDFRDQNAGIQPNAEKRQETPPPIRKRKSNDERSSSEENKRPKSSVTYPSLKEPYQIGTSSWIRKKINTYALESHLLEKIIQPAWGKKPGWSISLPPWSGSRDVPQPRMPSESALNVGSTNGHLAIATTGDERARWWRPWHLRRRCGNLQVAALKPRRAAAALPPEDDAASSEDEGYASADGGAPHLHAALLQHEATALLNLHAQAVALQNIRNLVPLLLDVASTFYARWREAFLLAVGRYSLESHVLSGVQLASTSYFDYSQGSHGTAASRSPGTLSKKFCNLIGFRITCTITLKTEIDSTRSWQVRGAAYEGSCYIIGEGWKSFCQDNRLKTGDLCTFNIIKTTLWHVTITHSTLPDTFKQKKSPCSSSRDHKANEGSSSSEGTKRPKSSMTSLSKSLAQAFCNQIGLQERCTITLKTSVNSKSWQVRGQSWQKDSSCVFRLGWKKFCRENNVKVGDVCTFNVIKTTLWHVDITRR</sequence>
<gene>
    <name evidence="8" type="ORF">NCGR_LOCUS47502</name>
</gene>
<evidence type="ECO:0000259" key="7">
    <source>
        <dbReference type="PROSITE" id="PS50863"/>
    </source>
</evidence>
<dbReference type="AlphaFoldDB" id="A0A811R213"/>
<comment type="subcellular location">
    <subcellularLocation>
        <location evidence="1">Nucleus</location>
    </subcellularLocation>
</comment>
<dbReference type="EMBL" id="CAJGYO010000012">
    <property type="protein sequence ID" value="CAD6264197.1"/>
    <property type="molecule type" value="Genomic_DNA"/>
</dbReference>
<protein>
    <recommendedName>
        <fullName evidence="7">TF-B3 domain-containing protein</fullName>
    </recommendedName>
</protein>
<dbReference type="InterPro" id="IPR039218">
    <property type="entry name" value="REM_fam"/>
</dbReference>
<dbReference type="CDD" id="cd10017">
    <property type="entry name" value="B3_DNA"/>
    <property type="match status" value="4"/>
</dbReference>
<keyword evidence="3" id="KW-0238">DNA-binding</keyword>
<dbReference type="GO" id="GO:0003677">
    <property type="term" value="F:DNA binding"/>
    <property type="evidence" value="ECO:0007669"/>
    <property type="project" value="UniProtKB-KW"/>
</dbReference>
<dbReference type="PANTHER" id="PTHR31674:SF86">
    <property type="entry name" value="B3 DOMAIN-CONTAINING PROTEIN OS04G0347400-RELATED"/>
    <property type="match status" value="1"/>
</dbReference>
<keyword evidence="5" id="KW-0539">Nucleus</keyword>
<dbReference type="SUPFAM" id="SSF101936">
    <property type="entry name" value="DNA-binding pseudobarrel domain"/>
    <property type="match status" value="4"/>
</dbReference>
<feature type="domain" description="TF-B3" evidence="7">
    <location>
        <begin position="637"/>
        <end position="700"/>
    </location>
</feature>
<keyword evidence="9" id="KW-1185">Reference proteome</keyword>
<feature type="domain" description="TF-B3" evidence="7">
    <location>
        <begin position="1"/>
        <end position="99"/>
    </location>
</feature>
<dbReference type="PROSITE" id="PS50863">
    <property type="entry name" value="B3"/>
    <property type="match status" value="4"/>
</dbReference>
<keyword evidence="4" id="KW-0804">Transcription</keyword>
<organism evidence="8 9">
    <name type="scientific">Miscanthus lutarioriparius</name>
    <dbReference type="NCBI Taxonomy" id="422564"/>
    <lineage>
        <taxon>Eukaryota</taxon>
        <taxon>Viridiplantae</taxon>
        <taxon>Streptophyta</taxon>
        <taxon>Embryophyta</taxon>
        <taxon>Tracheophyta</taxon>
        <taxon>Spermatophyta</taxon>
        <taxon>Magnoliopsida</taxon>
        <taxon>Liliopsida</taxon>
        <taxon>Poales</taxon>
        <taxon>Poaceae</taxon>
        <taxon>PACMAD clade</taxon>
        <taxon>Panicoideae</taxon>
        <taxon>Andropogonodae</taxon>
        <taxon>Andropogoneae</taxon>
        <taxon>Saccharinae</taxon>
        <taxon>Miscanthus</taxon>
    </lineage>
</organism>
<evidence type="ECO:0000256" key="5">
    <source>
        <dbReference type="ARBA" id="ARBA00023242"/>
    </source>
</evidence>
<reference evidence="8" key="1">
    <citation type="submission" date="2020-10" db="EMBL/GenBank/DDBJ databases">
        <authorList>
            <person name="Han B."/>
            <person name="Lu T."/>
            <person name="Zhao Q."/>
            <person name="Huang X."/>
            <person name="Zhao Y."/>
        </authorList>
    </citation>
    <scope>NUCLEOTIDE SEQUENCE</scope>
</reference>
<dbReference type="InterPro" id="IPR003340">
    <property type="entry name" value="B3_DNA-bd"/>
</dbReference>
<evidence type="ECO:0000313" key="9">
    <source>
        <dbReference type="Proteomes" id="UP000604825"/>
    </source>
</evidence>
<evidence type="ECO:0000256" key="3">
    <source>
        <dbReference type="ARBA" id="ARBA00023125"/>
    </source>
</evidence>
<evidence type="ECO:0000256" key="4">
    <source>
        <dbReference type="ARBA" id="ARBA00023163"/>
    </source>
</evidence>
<dbReference type="GO" id="GO:0005634">
    <property type="term" value="C:nucleus"/>
    <property type="evidence" value="ECO:0007669"/>
    <property type="project" value="UniProtKB-SubCell"/>
</dbReference>
<name>A0A811R213_9POAL</name>
<accession>A0A811R213</accession>
<feature type="region of interest" description="Disordered" evidence="6">
    <location>
        <begin position="382"/>
        <end position="401"/>
    </location>
</feature>
<feature type="region of interest" description="Disordered" evidence="6">
    <location>
        <begin position="581"/>
        <end position="614"/>
    </location>
</feature>
<feature type="domain" description="TF-B3" evidence="7">
    <location>
        <begin position="514"/>
        <end position="578"/>
    </location>
</feature>
<dbReference type="SMART" id="SM01019">
    <property type="entry name" value="B3"/>
    <property type="match status" value="4"/>
</dbReference>
<dbReference type="PANTHER" id="PTHR31674">
    <property type="entry name" value="B3 DOMAIN-CONTAINING PROTEIN REM-LIKE 3-RELATED"/>
    <property type="match status" value="1"/>
</dbReference>
<dbReference type="OrthoDB" id="1109907at2759"/>
<evidence type="ECO:0000313" key="8">
    <source>
        <dbReference type="EMBL" id="CAD6264197.1"/>
    </source>
</evidence>
<evidence type="ECO:0000256" key="6">
    <source>
        <dbReference type="SAM" id="MobiDB-lite"/>
    </source>
</evidence>
<feature type="compositionally biased region" description="Acidic residues" evidence="6">
    <location>
        <begin position="387"/>
        <end position="398"/>
    </location>
</feature>
<evidence type="ECO:0000256" key="2">
    <source>
        <dbReference type="ARBA" id="ARBA00023015"/>
    </source>
</evidence>
<feature type="compositionally biased region" description="Basic and acidic residues" evidence="6">
    <location>
        <begin position="251"/>
        <end position="263"/>
    </location>
</feature>
<keyword evidence="2" id="KW-0805">Transcription regulation</keyword>